<dbReference type="InterPro" id="IPR012295">
    <property type="entry name" value="TBP_dom_sf"/>
</dbReference>
<comment type="similarity">
    <text evidence="1">Belongs to the TBP family.</text>
</comment>
<dbReference type="GO" id="GO:0003677">
    <property type="term" value="F:DNA binding"/>
    <property type="evidence" value="ECO:0007669"/>
    <property type="project" value="UniProtKB-KW"/>
</dbReference>
<evidence type="ECO:0000313" key="5">
    <source>
        <dbReference type="Proteomes" id="UP000288716"/>
    </source>
</evidence>
<keyword evidence="5" id="KW-1185">Reference proteome</keyword>
<dbReference type="SUPFAM" id="SSF55945">
    <property type="entry name" value="TATA-box binding protein-like"/>
    <property type="match status" value="1"/>
</dbReference>
<gene>
    <name evidence="4" type="ORF">B4U80_14048</name>
</gene>
<keyword evidence="2" id="KW-0238">DNA-binding</keyword>
<dbReference type="OrthoDB" id="2127950at2759"/>
<accession>A0A443S422</accession>
<dbReference type="GO" id="GO:0006352">
    <property type="term" value="P:DNA-templated transcription initiation"/>
    <property type="evidence" value="ECO:0007669"/>
    <property type="project" value="InterPro"/>
</dbReference>
<dbReference type="Pfam" id="PF00352">
    <property type="entry name" value="TBP"/>
    <property type="match status" value="1"/>
</dbReference>
<dbReference type="Gene3D" id="3.30.310.10">
    <property type="entry name" value="TATA-Binding Protein"/>
    <property type="match status" value="1"/>
</dbReference>
<proteinExistence type="inferred from homology"/>
<dbReference type="VEuPathDB" id="VectorBase:LDEU009771"/>
<dbReference type="EMBL" id="NCKV01009290">
    <property type="protein sequence ID" value="RWS22269.1"/>
    <property type="molecule type" value="Genomic_DNA"/>
</dbReference>
<dbReference type="AlphaFoldDB" id="A0A443S422"/>
<protein>
    <submittedName>
        <fullName evidence="4">TATA-box-binding protein (TATA-box factor)-like protein</fullName>
    </submittedName>
</protein>
<comment type="caution">
    <text evidence="4">The sequence shown here is derived from an EMBL/GenBank/DDBJ whole genome shotgun (WGS) entry which is preliminary data.</text>
</comment>
<dbReference type="InterPro" id="IPR000814">
    <property type="entry name" value="TBP"/>
</dbReference>
<dbReference type="PANTHER" id="PTHR10126">
    <property type="entry name" value="TATA-BOX BINDING PROTEIN"/>
    <property type="match status" value="1"/>
</dbReference>
<sequence length="135" mass="15435">MIATASLNCVVPLDELSRKLDYFCYNKAKFSGAIWKMKTPKVTVLVFSNGKIVVNGAKSEYIICRTIKKVVKTFQSFKIIAMASYIKDQIIMATTSENFSFYKLCQNKDIIYEPEIFRSAIINPNRNIKVIPKMC</sequence>
<dbReference type="PRINTS" id="PR00686">
    <property type="entry name" value="TIFACTORIID"/>
</dbReference>
<organism evidence="4 5">
    <name type="scientific">Leptotrombidium deliense</name>
    <dbReference type="NCBI Taxonomy" id="299467"/>
    <lineage>
        <taxon>Eukaryota</taxon>
        <taxon>Metazoa</taxon>
        <taxon>Ecdysozoa</taxon>
        <taxon>Arthropoda</taxon>
        <taxon>Chelicerata</taxon>
        <taxon>Arachnida</taxon>
        <taxon>Acari</taxon>
        <taxon>Acariformes</taxon>
        <taxon>Trombidiformes</taxon>
        <taxon>Prostigmata</taxon>
        <taxon>Anystina</taxon>
        <taxon>Parasitengona</taxon>
        <taxon>Trombiculoidea</taxon>
        <taxon>Trombiculidae</taxon>
        <taxon>Leptotrombidium</taxon>
    </lineage>
</organism>
<name>A0A443S422_9ACAR</name>
<evidence type="ECO:0000313" key="4">
    <source>
        <dbReference type="EMBL" id="RWS22269.1"/>
    </source>
</evidence>
<dbReference type="STRING" id="299467.A0A443S422"/>
<evidence type="ECO:0000256" key="2">
    <source>
        <dbReference type="ARBA" id="ARBA00023125"/>
    </source>
</evidence>
<evidence type="ECO:0000256" key="1">
    <source>
        <dbReference type="ARBA" id="ARBA00005560"/>
    </source>
</evidence>
<evidence type="ECO:0000256" key="3">
    <source>
        <dbReference type="ARBA" id="ARBA00023163"/>
    </source>
</evidence>
<reference evidence="4 5" key="1">
    <citation type="journal article" date="2018" name="Gigascience">
        <title>Genomes of trombidid mites reveal novel predicted allergens and laterally-transferred genes associated with secondary metabolism.</title>
        <authorList>
            <person name="Dong X."/>
            <person name="Chaisiri K."/>
            <person name="Xia D."/>
            <person name="Armstrong S.D."/>
            <person name="Fang Y."/>
            <person name="Donnelly M.J."/>
            <person name="Kadowaki T."/>
            <person name="McGarry J.W."/>
            <person name="Darby A.C."/>
            <person name="Makepeace B.L."/>
        </authorList>
    </citation>
    <scope>NUCLEOTIDE SEQUENCE [LARGE SCALE GENOMIC DNA]</scope>
    <source>
        <strain evidence="4">UoL-UT</strain>
    </source>
</reference>
<keyword evidence="3" id="KW-0804">Transcription</keyword>
<dbReference type="Proteomes" id="UP000288716">
    <property type="component" value="Unassembled WGS sequence"/>
</dbReference>